<dbReference type="PANTHER" id="PTHR10900">
    <property type="entry name" value="PERIOSTIN-RELATED"/>
    <property type="match status" value="1"/>
</dbReference>
<gene>
    <name evidence="2" type="ORF">DC20_13940</name>
</gene>
<dbReference type="Gene3D" id="2.30.180.10">
    <property type="entry name" value="FAS1 domain"/>
    <property type="match status" value="2"/>
</dbReference>
<dbReference type="Proteomes" id="UP000061382">
    <property type="component" value="Chromosome"/>
</dbReference>
<dbReference type="AlphaFoldDB" id="A0A0P0C8N4"/>
<evidence type="ECO:0000313" key="3">
    <source>
        <dbReference type="Proteomes" id="UP000061382"/>
    </source>
</evidence>
<dbReference type="KEGG" id="rti:DC20_13940"/>
<evidence type="ECO:0000313" key="2">
    <source>
        <dbReference type="EMBL" id="ALI99868.1"/>
    </source>
</evidence>
<dbReference type="STRING" id="512763.DC20_13940"/>
<dbReference type="Pfam" id="PF02469">
    <property type="entry name" value="Fasciclin"/>
    <property type="match status" value="1"/>
</dbReference>
<keyword evidence="3" id="KW-1185">Reference proteome</keyword>
<proteinExistence type="predicted"/>
<evidence type="ECO:0000259" key="1">
    <source>
        <dbReference type="PROSITE" id="PS50213"/>
    </source>
</evidence>
<dbReference type="InterPro" id="IPR050904">
    <property type="entry name" value="Adhesion/Biosynth-related"/>
</dbReference>
<dbReference type="PATRIC" id="fig|512763.3.peg.3060"/>
<dbReference type="InterPro" id="IPR000782">
    <property type="entry name" value="FAS1_domain"/>
</dbReference>
<dbReference type="PROSITE" id="PS50213">
    <property type="entry name" value="FAS1"/>
    <property type="match status" value="2"/>
</dbReference>
<accession>A0A0P0C8N4</accession>
<dbReference type="EMBL" id="CP012643">
    <property type="protein sequence ID" value="ALI99868.1"/>
    <property type="molecule type" value="Genomic_DNA"/>
</dbReference>
<dbReference type="RefSeq" id="WP_062544393.1">
    <property type="nucleotide sequence ID" value="NZ_CP012643.1"/>
</dbReference>
<dbReference type="PANTHER" id="PTHR10900:SF77">
    <property type="entry name" value="FI19380P1"/>
    <property type="match status" value="1"/>
</dbReference>
<organism evidence="2 3">
    <name type="scientific">Rufibacter tibetensis</name>
    <dbReference type="NCBI Taxonomy" id="512763"/>
    <lineage>
        <taxon>Bacteria</taxon>
        <taxon>Pseudomonadati</taxon>
        <taxon>Bacteroidota</taxon>
        <taxon>Cytophagia</taxon>
        <taxon>Cytophagales</taxon>
        <taxon>Hymenobacteraceae</taxon>
        <taxon>Rufibacter</taxon>
    </lineage>
</organism>
<dbReference type="SMART" id="SM00554">
    <property type="entry name" value="FAS1"/>
    <property type="match status" value="1"/>
</dbReference>
<feature type="domain" description="FAS1" evidence="1">
    <location>
        <begin position="183"/>
        <end position="339"/>
    </location>
</feature>
<dbReference type="GO" id="GO:0005615">
    <property type="term" value="C:extracellular space"/>
    <property type="evidence" value="ECO:0007669"/>
    <property type="project" value="TreeGrafter"/>
</dbReference>
<reference evidence="2 3" key="1">
    <citation type="submission" date="2015-08" db="EMBL/GenBank/DDBJ databases">
        <title>Complete genome sequence of Rufibacter tibetensis strain 1351t, a radiation-resistant bacterium from tibet plateau.</title>
        <authorList>
            <person name="Dai J."/>
        </authorList>
    </citation>
    <scope>NUCLEOTIDE SEQUENCE [LARGE SCALE GENOMIC DNA]</scope>
    <source>
        <strain evidence="2 3">1351</strain>
    </source>
</reference>
<protein>
    <recommendedName>
        <fullName evidence="1">FAS1 domain-containing protein</fullName>
    </recommendedName>
</protein>
<name>A0A0P0C8N4_9BACT</name>
<dbReference type="SUPFAM" id="SSF82153">
    <property type="entry name" value="FAS1 domain"/>
    <property type="match status" value="2"/>
</dbReference>
<dbReference type="InterPro" id="IPR036378">
    <property type="entry name" value="FAS1_dom_sf"/>
</dbReference>
<feature type="domain" description="FAS1" evidence="1">
    <location>
        <begin position="41"/>
        <end position="179"/>
    </location>
</feature>
<dbReference type="OrthoDB" id="1119934at2"/>
<sequence>MGNSIFAKALKARIMAFSLVLITFLSGCEKEVLDINTTSDVNMLGYFEKNAEQFSSLVKILEKTEVAGFLAAYGSYTLFAPTNEAIDIFLKEKGATSVDQLETDELKRIIRLHLLEDTIPTSSFTDGKLPKITMLGQYVITGAELENGVSRTRVNRQANVITANIRVGNGIIHTIDRVLQPASKTVAQMLESNPEYSIFTAALKATGLFNQLNTSTSGTWYTVLAQKNSVYRSMNINSFEDLKAKYSHTGNPADKSDSLYLNMAYRILNDSKYLADLVTAPSHVTLAPQEVITSKLIGEQILINEDVFNGVLEEGALVDRRASDNTATNGVLHDVTENYQIKKRNPVRVYFDLADQPEIRILPAFRRLGAPLVRFPVGSFKDIHFEGSNNPTITYQPGSAGNSDGYAFGDYLEVRMSANVARLVEFTTPTIVKGRYRVWVAYRTIGRSAPLQVYFNNQVLPRTIDMTQFYPGGNERELLAQGIKRYIADSPGNTMARLAGTITVETTGRHKIKFMGLTNDIGVHRIDMIQFIPEDQDQLYPKVARDGTLVQE</sequence>